<dbReference type="Gramene" id="novel_model_3795_5bd9a17a.1.5bd9b139">
    <property type="protein sequence ID" value="cds.novel_model_3795_5bd9a17a.1.5bd9b139"/>
    <property type="gene ID" value="novel_gene_2026_5bd9a17a"/>
</dbReference>
<dbReference type="InterPro" id="IPR029466">
    <property type="entry name" value="NAM-associated_C"/>
</dbReference>
<keyword evidence="4" id="KW-1185">Reference proteome</keyword>
<name>A0A803R110_CANSA</name>
<evidence type="ECO:0000313" key="3">
    <source>
        <dbReference type="EnsemblPlants" id="cds.novel_model_3795_5bd9a17a.1.5bd9b139"/>
    </source>
</evidence>
<evidence type="ECO:0000313" key="4">
    <source>
        <dbReference type="Proteomes" id="UP000596661"/>
    </source>
</evidence>
<dbReference type="EMBL" id="UZAU01000400">
    <property type="status" value="NOT_ANNOTATED_CDS"/>
    <property type="molecule type" value="Genomic_DNA"/>
</dbReference>
<sequence>MDSLLYGVHSFTTLLQDGEKSYNDYLPSLNDLESQYTLPNLEEESTKITKPRKGNFSAEDDNLLVSAWLNTSLDPINGIDQSKYSFWSRVHEYYEKNKKSTSYDRSSCSLRNRWSIIQQATNKFCGALAQIERRSPSGVNEQDKQAKELYRSNHSATFNFLHCWTTLRHHPKWKEYVVESINAKTKRGSTTSNGDMPEFLDEDTSPSIDVNLERPIGKKAAKKRKRQESTSSDVIDLVLQISEKRDKKDAKKEEYKKEFICLTKERLELDKQKEVNEIMRIDFSTLSPMQQEYFRSLQLEILEKKRCTKQ</sequence>
<proteinExistence type="predicted"/>
<protein>
    <recommendedName>
        <fullName evidence="2">No apical meristem-associated C-terminal domain-containing protein</fullName>
    </recommendedName>
</protein>
<reference evidence="3" key="2">
    <citation type="submission" date="2021-03" db="UniProtKB">
        <authorList>
            <consortium name="EnsemblPlants"/>
        </authorList>
    </citation>
    <scope>IDENTIFICATION</scope>
</reference>
<dbReference type="Pfam" id="PF14303">
    <property type="entry name" value="NAM-associated"/>
    <property type="match status" value="1"/>
</dbReference>
<organism evidence="3 4">
    <name type="scientific">Cannabis sativa</name>
    <name type="common">Hemp</name>
    <name type="synonym">Marijuana</name>
    <dbReference type="NCBI Taxonomy" id="3483"/>
    <lineage>
        <taxon>Eukaryota</taxon>
        <taxon>Viridiplantae</taxon>
        <taxon>Streptophyta</taxon>
        <taxon>Embryophyta</taxon>
        <taxon>Tracheophyta</taxon>
        <taxon>Spermatophyta</taxon>
        <taxon>Magnoliopsida</taxon>
        <taxon>eudicotyledons</taxon>
        <taxon>Gunneridae</taxon>
        <taxon>Pentapetalae</taxon>
        <taxon>rosids</taxon>
        <taxon>fabids</taxon>
        <taxon>Rosales</taxon>
        <taxon>Cannabaceae</taxon>
        <taxon>Cannabis</taxon>
    </lineage>
</organism>
<feature type="domain" description="No apical meristem-associated C-terminal" evidence="2">
    <location>
        <begin position="157"/>
        <end position="301"/>
    </location>
</feature>
<accession>A0A803R110</accession>
<dbReference type="PANTHER" id="PTHR45125:SF51">
    <property type="entry name" value="F21J9.4-RELATED"/>
    <property type="match status" value="1"/>
</dbReference>
<evidence type="ECO:0000259" key="2">
    <source>
        <dbReference type="Pfam" id="PF14303"/>
    </source>
</evidence>
<dbReference type="PANTHER" id="PTHR45125">
    <property type="entry name" value="F21J9.4-RELATED"/>
    <property type="match status" value="1"/>
</dbReference>
<feature type="region of interest" description="Disordered" evidence="1">
    <location>
        <begin position="185"/>
        <end position="207"/>
    </location>
</feature>
<dbReference type="AlphaFoldDB" id="A0A803R110"/>
<evidence type="ECO:0000256" key="1">
    <source>
        <dbReference type="SAM" id="MobiDB-lite"/>
    </source>
</evidence>
<reference evidence="3" key="1">
    <citation type="submission" date="2018-11" db="EMBL/GenBank/DDBJ databases">
        <authorList>
            <person name="Grassa J C."/>
        </authorList>
    </citation>
    <scope>NUCLEOTIDE SEQUENCE [LARGE SCALE GENOMIC DNA]</scope>
</reference>
<dbReference type="Proteomes" id="UP000596661">
    <property type="component" value="Chromosome 4"/>
</dbReference>
<dbReference type="EnsemblPlants" id="novel_model_3795_5bd9a17a.1.5bd9b139">
    <property type="protein sequence ID" value="cds.novel_model_3795_5bd9a17a.1.5bd9b139"/>
    <property type="gene ID" value="novel_gene_2026_5bd9a17a"/>
</dbReference>